<feature type="compositionally biased region" description="Basic and acidic residues" evidence="11">
    <location>
        <begin position="253"/>
        <end position="265"/>
    </location>
</feature>
<dbReference type="Pfam" id="PF02225">
    <property type="entry name" value="PA"/>
    <property type="match status" value="1"/>
</dbReference>
<dbReference type="Gene3D" id="3.30.70.80">
    <property type="entry name" value="Peptidase S8 propeptide/proteinase inhibitor I9"/>
    <property type="match status" value="1"/>
</dbReference>
<dbReference type="PROSITE" id="PS51892">
    <property type="entry name" value="SUBTILASE"/>
    <property type="match status" value="1"/>
</dbReference>
<feature type="domain" description="PA" evidence="13">
    <location>
        <begin position="422"/>
        <end position="509"/>
    </location>
</feature>
<dbReference type="Pfam" id="PF17766">
    <property type="entry name" value="fn3_6"/>
    <property type="match status" value="1"/>
</dbReference>
<dbReference type="EMBL" id="BSYO01000004">
    <property type="protein sequence ID" value="GMH03171.1"/>
    <property type="molecule type" value="Genomic_DNA"/>
</dbReference>
<dbReference type="InterPro" id="IPR003137">
    <property type="entry name" value="PA_domain"/>
</dbReference>
<evidence type="ECO:0000259" key="12">
    <source>
        <dbReference type="Pfam" id="PF00082"/>
    </source>
</evidence>
<dbReference type="GO" id="GO:0006508">
    <property type="term" value="P:proteolysis"/>
    <property type="evidence" value="ECO:0007669"/>
    <property type="project" value="UniProtKB-KW"/>
</dbReference>
<dbReference type="InterPro" id="IPR000209">
    <property type="entry name" value="Peptidase_S8/S53_dom"/>
</dbReference>
<evidence type="ECO:0000256" key="9">
    <source>
        <dbReference type="PIRSR" id="PIRSR615500-1"/>
    </source>
</evidence>
<evidence type="ECO:0000256" key="7">
    <source>
        <dbReference type="ARBA" id="ARBA00022825"/>
    </source>
</evidence>
<evidence type="ECO:0000256" key="10">
    <source>
        <dbReference type="PROSITE-ProRule" id="PRU01240"/>
    </source>
</evidence>
<evidence type="ECO:0000256" key="4">
    <source>
        <dbReference type="ARBA" id="ARBA00022670"/>
    </source>
</evidence>
<feature type="region of interest" description="Disordered" evidence="11">
    <location>
        <begin position="249"/>
        <end position="271"/>
    </location>
</feature>
<comment type="subcellular location">
    <subcellularLocation>
        <location evidence="1">Secreted</location>
    </subcellularLocation>
</comment>
<evidence type="ECO:0008006" key="18">
    <source>
        <dbReference type="Google" id="ProtNLM"/>
    </source>
</evidence>
<dbReference type="FunFam" id="3.40.50.200:FF:000006">
    <property type="entry name" value="Subtilisin-like protease SBT1.5"/>
    <property type="match status" value="1"/>
</dbReference>
<name>A0AAD3S2W1_NEPGR</name>
<dbReference type="Proteomes" id="UP001279734">
    <property type="component" value="Unassembled WGS sequence"/>
</dbReference>
<dbReference type="InterPro" id="IPR023828">
    <property type="entry name" value="Peptidase_S8_Ser-AS"/>
</dbReference>
<dbReference type="CDD" id="cd04852">
    <property type="entry name" value="Peptidases_S8_3"/>
    <property type="match status" value="1"/>
</dbReference>
<feature type="domain" description="Peptidase S8/S53" evidence="12">
    <location>
        <begin position="184"/>
        <end position="632"/>
    </location>
</feature>
<feature type="domain" description="Subtilisin-like protease fibronectin type-III" evidence="15">
    <location>
        <begin position="709"/>
        <end position="813"/>
    </location>
</feature>
<dbReference type="PRINTS" id="PR00723">
    <property type="entry name" value="SUBTILISIN"/>
</dbReference>
<dbReference type="PROSITE" id="PS00138">
    <property type="entry name" value="SUBTILASE_SER"/>
    <property type="match status" value="1"/>
</dbReference>
<dbReference type="InterPro" id="IPR010259">
    <property type="entry name" value="S8pro/Inhibitor_I9"/>
</dbReference>
<feature type="active site" description="Charge relay system" evidence="9 10">
    <location>
        <position position="594"/>
    </location>
</feature>
<organism evidence="16 17">
    <name type="scientific">Nepenthes gracilis</name>
    <name type="common">Slender pitcher plant</name>
    <dbReference type="NCBI Taxonomy" id="150966"/>
    <lineage>
        <taxon>Eukaryota</taxon>
        <taxon>Viridiplantae</taxon>
        <taxon>Streptophyta</taxon>
        <taxon>Embryophyta</taxon>
        <taxon>Tracheophyta</taxon>
        <taxon>Spermatophyta</taxon>
        <taxon>Magnoliopsida</taxon>
        <taxon>eudicotyledons</taxon>
        <taxon>Gunneridae</taxon>
        <taxon>Pentapetalae</taxon>
        <taxon>Caryophyllales</taxon>
        <taxon>Nepenthaceae</taxon>
        <taxon>Nepenthes</taxon>
    </lineage>
</organism>
<dbReference type="GO" id="GO:0004252">
    <property type="term" value="F:serine-type endopeptidase activity"/>
    <property type="evidence" value="ECO:0007669"/>
    <property type="project" value="UniProtKB-UniRule"/>
</dbReference>
<feature type="active site" description="Charge relay system" evidence="9 10">
    <location>
        <position position="191"/>
    </location>
</feature>
<keyword evidence="7 10" id="KW-0720">Serine protease</keyword>
<dbReference type="InterPro" id="IPR036852">
    <property type="entry name" value="Peptidase_S8/S53_dom_sf"/>
</dbReference>
<dbReference type="FunFam" id="3.50.30.30:FF:000005">
    <property type="entry name" value="subtilisin-like protease SBT1.5"/>
    <property type="match status" value="1"/>
</dbReference>
<dbReference type="AlphaFoldDB" id="A0AAD3S2W1"/>
<keyword evidence="17" id="KW-1185">Reference proteome</keyword>
<sequence>MQDFSCRPTLKGKKLWRGSIIVLPQPARREPSTPKYAIRLRPLEKLTLKMKILRSRIQLMLTLLMLYHLDTYVFAKKNHQRRGTYIVHVDKSKMPPSFHDHHQWYDSSLKRASDSAEVLYTYNNVIHGFSATLTDEEVESLEEQPGILSVLPEVRYELHTTRTPEFLGLEKSDELFPSSTSIADVIIGVLDTGVWPESKSFDDNGLGPVPSGWKGECEVGTNFSSSNCNRKLIGARFYYRGYESAFGPIDESTETKSPRDDDGHGTHTATTAAGSEVTGASLFGYAAGTARGMATRARIAAYKICWLGGCFSTDILAAMDKAVEDGVDILSMSIGGGSSDYYRDTVAIGAFTATTKGILVSCSAGNGGPGSSTLSNVAPWIMTVGAGTLDRDFPAYIRLGDGKNLSGVSLYSGEPLPRTLIPLVYAANASNTTNGNFCLSGSLIPTKVSGKVVLCDRGGSPRAQKGLVVRGAGGVGMILANTAIYGEELVADAHLIPAAAVGQKTGEALKAYISSDPNPTATIAFAGTQLNVQPSPVVAAFSSRGPNPVTPEVLKPDLIAPGVNILAGWTGKAGPTGLQEDTRRVSFNIISGTSMSCPHVSGLAALVKASHPEWSSAAVKSALMTTSYTTYKNGATILDVATGLPATPLDFGAGHVDPISALDPGLVYDAVIDDYLEFLCALNYSSDLIKLVASRNFTCTSDKMYNVQDLNYPSFAVPLKTAMGSGDTGALTIVKYRRTLTNVGIPATYKVSVYSETTSVEIQVEPESLSFSTIDEKQPYTVTFSASSMPSGTISFAQLTWSDGKHKVSSPISFSWT</sequence>
<evidence type="ECO:0000256" key="2">
    <source>
        <dbReference type="ARBA" id="ARBA00011073"/>
    </source>
</evidence>
<protein>
    <recommendedName>
        <fullName evidence="18">Subtilisin-like protease SBT1.7</fullName>
    </recommendedName>
</protein>
<dbReference type="CDD" id="cd02120">
    <property type="entry name" value="PA_subtilisin_like"/>
    <property type="match status" value="1"/>
</dbReference>
<dbReference type="PANTHER" id="PTHR10795">
    <property type="entry name" value="PROPROTEIN CONVERTASE SUBTILISIN/KEXIN"/>
    <property type="match status" value="1"/>
</dbReference>
<dbReference type="Gene3D" id="2.60.40.2310">
    <property type="match status" value="1"/>
</dbReference>
<proteinExistence type="inferred from homology"/>
<evidence type="ECO:0000313" key="17">
    <source>
        <dbReference type="Proteomes" id="UP001279734"/>
    </source>
</evidence>
<evidence type="ECO:0000256" key="3">
    <source>
        <dbReference type="ARBA" id="ARBA00022525"/>
    </source>
</evidence>
<evidence type="ECO:0000313" key="16">
    <source>
        <dbReference type="EMBL" id="GMH03171.1"/>
    </source>
</evidence>
<dbReference type="SUPFAM" id="SSF54897">
    <property type="entry name" value="Protease propeptides/inhibitors"/>
    <property type="match status" value="1"/>
</dbReference>
<evidence type="ECO:0000256" key="8">
    <source>
        <dbReference type="ARBA" id="ARBA00023180"/>
    </source>
</evidence>
<dbReference type="SUPFAM" id="SSF52025">
    <property type="entry name" value="PA domain"/>
    <property type="match status" value="1"/>
</dbReference>
<dbReference type="SUPFAM" id="SSF52743">
    <property type="entry name" value="Subtilisin-like"/>
    <property type="match status" value="1"/>
</dbReference>
<dbReference type="InterPro" id="IPR041469">
    <property type="entry name" value="Subtilisin-like_FN3"/>
</dbReference>
<dbReference type="Pfam" id="PF05922">
    <property type="entry name" value="Inhibitor_I9"/>
    <property type="match status" value="1"/>
</dbReference>
<dbReference type="InterPro" id="IPR015500">
    <property type="entry name" value="Peptidase_S8_subtilisin-rel"/>
</dbReference>
<comment type="caution">
    <text evidence="16">The sequence shown here is derived from an EMBL/GenBank/DDBJ whole genome shotgun (WGS) entry which is preliminary data.</text>
</comment>
<dbReference type="InterPro" id="IPR046450">
    <property type="entry name" value="PA_dom_sf"/>
</dbReference>
<dbReference type="InterPro" id="IPR034197">
    <property type="entry name" value="Peptidases_S8_3"/>
</dbReference>
<evidence type="ECO:0000256" key="1">
    <source>
        <dbReference type="ARBA" id="ARBA00004613"/>
    </source>
</evidence>
<evidence type="ECO:0000259" key="15">
    <source>
        <dbReference type="Pfam" id="PF17766"/>
    </source>
</evidence>
<feature type="active site" description="Charge relay system" evidence="9 10">
    <location>
        <position position="264"/>
    </location>
</feature>
<gene>
    <name evidence="16" type="ORF">Nepgr_005010</name>
</gene>
<evidence type="ECO:0000256" key="6">
    <source>
        <dbReference type="ARBA" id="ARBA00022801"/>
    </source>
</evidence>
<evidence type="ECO:0000256" key="11">
    <source>
        <dbReference type="SAM" id="MobiDB-lite"/>
    </source>
</evidence>
<dbReference type="InterPro" id="IPR037045">
    <property type="entry name" value="S8pro/Inhibitor_I9_sf"/>
</dbReference>
<dbReference type="Gene3D" id="3.50.30.30">
    <property type="match status" value="1"/>
</dbReference>
<keyword evidence="6 10" id="KW-0378">Hydrolase</keyword>
<keyword evidence="5" id="KW-0732">Signal</keyword>
<accession>A0AAD3S2W1</accession>
<dbReference type="GO" id="GO:0048731">
    <property type="term" value="P:system development"/>
    <property type="evidence" value="ECO:0007669"/>
    <property type="project" value="UniProtKB-ARBA"/>
</dbReference>
<evidence type="ECO:0000256" key="5">
    <source>
        <dbReference type="ARBA" id="ARBA00022729"/>
    </source>
</evidence>
<keyword evidence="4 10" id="KW-0645">Protease</keyword>
<dbReference type="Gene3D" id="3.40.50.200">
    <property type="entry name" value="Peptidase S8/S53 domain"/>
    <property type="match status" value="1"/>
</dbReference>
<dbReference type="Pfam" id="PF00082">
    <property type="entry name" value="Peptidase_S8"/>
    <property type="match status" value="1"/>
</dbReference>
<dbReference type="InterPro" id="IPR045051">
    <property type="entry name" value="SBT"/>
</dbReference>
<keyword evidence="3" id="KW-0964">Secreted</keyword>
<dbReference type="FunFam" id="3.30.70.80:FF:000003">
    <property type="entry name" value="Subtilisin-like protease SBT1.9"/>
    <property type="match status" value="1"/>
</dbReference>
<feature type="domain" description="Inhibitor I9" evidence="14">
    <location>
        <begin position="84"/>
        <end position="159"/>
    </location>
</feature>
<dbReference type="GO" id="GO:0005576">
    <property type="term" value="C:extracellular region"/>
    <property type="evidence" value="ECO:0007669"/>
    <property type="project" value="UniProtKB-SubCell"/>
</dbReference>
<comment type="similarity">
    <text evidence="2 10">Belongs to the peptidase S8 family.</text>
</comment>
<evidence type="ECO:0000259" key="13">
    <source>
        <dbReference type="Pfam" id="PF02225"/>
    </source>
</evidence>
<reference evidence="16" key="1">
    <citation type="submission" date="2023-05" db="EMBL/GenBank/DDBJ databases">
        <title>Nepenthes gracilis genome sequencing.</title>
        <authorList>
            <person name="Fukushima K."/>
        </authorList>
    </citation>
    <scope>NUCLEOTIDE SEQUENCE</scope>
    <source>
        <strain evidence="16">SING2019-196</strain>
    </source>
</reference>
<keyword evidence="8" id="KW-0325">Glycoprotein</keyword>
<evidence type="ECO:0000259" key="14">
    <source>
        <dbReference type="Pfam" id="PF05922"/>
    </source>
</evidence>